<dbReference type="InterPro" id="IPR056823">
    <property type="entry name" value="TEN-like_YD-shell"/>
</dbReference>
<feature type="domain" description="Teneurin-like YD-shell" evidence="3">
    <location>
        <begin position="956"/>
        <end position="1195"/>
    </location>
</feature>
<feature type="domain" description="DUF6531" evidence="2">
    <location>
        <begin position="223"/>
        <end position="295"/>
    </location>
</feature>
<dbReference type="Gene3D" id="2.180.10.10">
    <property type="entry name" value="RHS repeat-associated core"/>
    <property type="match status" value="4"/>
</dbReference>
<dbReference type="Pfam" id="PF05593">
    <property type="entry name" value="RHS_repeat"/>
    <property type="match status" value="1"/>
</dbReference>
<dbReference type="RefSeq" id="WP_044236021.1">
    <property type="nucleotide sequence ID" value="NZ_ASRX01000005.1"/>
</dbReference>
<sequence>MLASTWLDLVIGVDLHFELVPPVMAPVPFPHPFVGLVFDPWGLLGGLVISNVMSVATGGSLQGPVLINLMPATTTGTDAKNWMLLPHFIIPPGVMWAPMVRVPKPSIIPGKPIGLELPIPPPGDAVVITGSKTVHAMGANLCRLGDIALSCSDPIRLPTAAILTIPKGMPVLVGGPPALDLMAAAFALIKCKWVANRLHKLVNRIKNARLRNLLNRVVCFFTGHPVDVATGRVMTQATDFELPGPLPLQFERVYASSWADRASPVGRGWSHSLDQAVWLEPGKVVYRAEDGREIELDTFELPGRMLQPGQESFEPLNRLLFRCLDGHRWEVESAEGLVHEFAPVAGDADPAMARLTRKRSRQGHAITLHYDGKGCLTWVQDSGGRIVRFEHDEAGHLTQVSLPHPTQPGWLPHTRYIYSPEGDLVEVVDPLGHRTRYEYVGHLLVRETDRTGLSFYFGYDGTGPGAYCIRTWGDGGIYDHEIDYDKVNRVTFVTDSLGATTTYEMNVANAVVKVIDPRGGETRYEYNDVLWKTEEVEPAGGATRYEYDARGNCTKSTGPDGATVQVEYDARNVPIRAVNPCGEEWQWVYDAQGQLVERIDPLGETTRYEYDKGMVVTITEASGVTTAEYDDSRNLRRVQGPSEAETSYVYDALGRMVVKRSPARVAERLHYDACGRLVTVEQPDGNVWRLAYDGEGNLTEIQDHHQRVRMRYGGYHQMVSRQEAEDTTLFRYDSEGRLVAIENEAGEIYQYELDSCGRAGLERGFDGGCWKYERDAAGRVIKLRKPSGAEARLIYDAMGRLVEVRRSDSAVERFRYRKDGALIEAENSTIQVKFERDALGRVVREMQGGHWVESSYERGARTWVASSLGVHSAIMRDERRSVVAMTAGRGVDEWRVELSRDAFGLETERKLSSGIVSTWARDALGRPRHRGVAHSNNVLFGVEYQWAPGSRLVALIDTERGTTAFHFDERSRLVGAKLPGGRIDRREPDRIGNIYRAQDQRDRTYSDGGILRGAGETRYTHDLDGNLTQKVLPDGATWSYSYNAAGCLKEVERPDGTRVTFAYDALGRRVSKRWGENEVWWLWDRHVPLHEISTRAEPITWLFEPESFAPIAKIEGDRHYDILCDHLGAPTVVLDEAGVVTWRARLDIHAAVQPEIAETECPWRWPGQYEDQETGLYYNRFRYYDPEADRYISQDPLGPVGGLNLYSYAADPLTWSDPLGLQPDPPPPPTPMGNTLPGWDGGKTQGWFVYPDGTERHLISGYDGPSKFTQGIPGMNGNIKSHVEAHAAALMRQYELSKATLYINRVPCPGVRGCDALLARMLPEGVQLEIIGPNGFKKTYTGLPDPKLKPKGCS</sequence>
<dbReference type="PANTHER" id="PTHR32305">
    <property type="match status" value="1"/>
</dbReference>
<keyword evidence="5" id="KW-1185">Reference proteome</keyword>
<accession>A0A017THP5</accession>
<reference evidence="4 5" key="1">
    <citation type="submission" date="2013-05" db="EMBL/GenBank/DDBJ databases">
        <title>Genome assembly of Chondromyces apiculatus DSM 436.</title>
        <authorList>
            <person name="Sharma G."/>
            <person name="Khatri I."/>
            <person name="Kaur C."/>
            <person name="Mayilraj S."/>
            <person name="Subramanian S."/>
        </authorList>
    </citation>
    <scope>NUCLEOTIDE SEQUENCE [LARGE SCALE GENOMIC DNA]</scope>
    <source>
        <strain evidence="4 5">DSM 436</strain>
    </source>
</reference>
<evidence type="ECO:0000259" key="3">
    <source>
        <dbReference type="Pfam" id="PF25023"/>
    </source>
</evidence>
<evidence type="ECO:0000259" key="2">
    <source>
        <dbReference type="Pfam" id="PF20148"/>
    </source>
</evidence>
<dbReference type="Pfam" id="PF25023">
    <property type="entry name" value="TEN_YD-shell"/>
    <property type="match status" value="3"/>
</dbReference>
<dbReference type="PANTHER" id="PTHR32305:SF15">
    <property type="entry name" value="PROTEIN RHSA-RELATED"/>
    <property type="match status" value="1"/>
</dbReference>
<dbReference type="NCBIfam" id="TIGR03696">
    <property type="entry name" value="Rhs_assc_core"/>
    <property type="match status" value="1"/>
</dbReference>
<dbReference type="STRING" id="1192034.CAP_5861"/>
<dbReference type="NCBIfam" id="TIGR01643">
    <property type="entry name" value="YD_repeat_2x"/>
    <property type="match status" value="5"/>
</dbReference>
<protein>
    <recommendedName>
        <fullName evidence="6">Type IV secretion protein Rhs</fullName>
    </recommendedName>
</protein>
<proteinExistence type="predicted"/>
<feature type="domain" description="Teneurin-like YD-shell" evidence="3">
    <location>
        <begin position="483"/>
        <end position="656"/>
    </location>
</feature>
<dbReference type="InterPro" id="IPR050708">
    <property type="entry name" value="T6SS_VgrG/RHS"/>
</dbReference>
<organism evidence="4 5">
    <name type="scientific">Chondromyces apiculatus DSM 436</name>
    <dbReference type="NCBI Taxonomy" id="1192034"/>
    <lineage>
        <taxon>Bacteria</taxon>
        <taxon>Pseudomonadati</taxon>
        <taxon>Myxococcota</taxon>
        <taxon>Polyangia</taxon>
        <taxon>Polyangiales</taxon>
        <taxon>Polyangiaceae</taxon>
        <taxon>Chondromyces</taxon>
    </lineage>
</organism>
<name>A0A017THP5_9BACT</name>
<dbReference type="InterPro" id="IPR045351">
    <property type="entry name" value="DUF6531"/>
</dbReference>
<dbReference type="OrthoDB" id="9757552at2"/>
<evidence type="ECO:0000256" key="1">
    <source>
        <dbReference type="ARBA" id="ARBA00022737"/>
    </source>
</evidence>
<feature type="domain" description="Teneurin-like YD-shell" evidence="3">
    <location>
        <begin position="667"/>
        <end position="795"/>
    </location>
</feature>
<gene>
    <name evidence="4" type="ORF">CAP_5861</name>
</gene>
<evidence type="ECO:0008006" key="6">
    <source>
        <dbReference type="Google" id="ProtNLM"/>
    </source>
</evidence>
<dbReference type="InterPro" id="IPR031325">
    <property type="entry name" value="RHS_repeat"/>
</dbReference>
<dbReference type="InterPro" id="IPR032724">
    <property type="entry name" value="SCP1.201-like"/>
</dbReference>
<dbReference type="SUPFAM" id="SSF101898">
    <property type="entry name" value="NHL repeat"/>
    <property type="match status" value="1"/>
</dbReference>
<dbReference type="eggNOG" id="COG3209">
    <property type="taxonomic scope" value="Bacteria"/>
</dbReference>
<dbReference type="Pfam" id="PF14428">
    <property type="entry name" value="DddA-like"/>
    <property type="match status" value="1"/>
</dbReference>
<evidence type="ECO:0000313" key="5">
    <source>
        <dbReference type="Proteomes" id="UP000019678"/>
    </source>
</evidence>
<dbReference type="Proteomes" id="UP000019678">
    <property type="component" value="Unassembled WGS sequence"/>
</dbReference>
<evidence type="ECO:0000313" key="4">
    <source>
        <dbReference type="EMBL" id="EYF08101.1"/>
    </source>
</evidence>
<dbReference type="InterPro" id="IPR022385">
    <property type="entry name" value="Rhs_assc_core"/>
</dbReference>
<dbReference type="Pfam" id="PF20148">
    <property type="entry name" value="DUF6531"/>
    <property type="match status" value="1"/>
</dbReference>
<comment type="caution">
    <text evidence="4">The sequence shown here is derived from an EMBL/GenBank/DDBJ whole genome shotgun (WGS) entry which is preliminary data.</text>
</comment>
<keyword evidence="1" id="KW-0677">Repeat</keyword>
<dbReference type="EMBL" id="ASRX01000005">
    <property type="protein sequence ID" value="EYF08101.1"/>
    <property type="molecule type" value="Genomic_DNA"/>
</dbReference>
<dbReference type="CDD" id="cd14740">
    <property type="entry name" value="PAAR_4"/>
    <property type="match status" value="1"/>
</dbReference>
<dbReference type="InterPro" id="IPR006530">
    <property type="entry name" value="YD"/>
</dbReference>